<dbReference type="RefSeq" id="WP_344662909.1">
    <property type="nucleotide sequence ID" value="NZ_BAAAQM010000087.1"/>
</dbReference>
<dbReference type="Proteomes" id="UP001499854">
    <property type="component" value="Unassembled WGS sequence"/>
</dbReference>
<reference evidence="2" key="1">
    <citation type="journal article" date="2019" name="Int. J. Syst. Evol. Microbiol.">
        <title>The Global Catalogue of Microorganisms (GCM) 10K type strain sequencing project: providing services to taxonomists for standard genome sequencing and annotation.</title>
        <authorList>
            <consortium name="The Broad Institute Genomics Platform"/>
            <consortium name="The Broad Institute Genome Sequencing Center for Infectious Disease"/>
            <person name="Wu L."/>
            <person name="Ma J."/>
        </authorList>
    </citation>
    <scope>NUCLEOTIDE SEQUENCE [LARGE SCALE GENOMIC DNA]</scope>
    <source>
        <strain evidence="2">JCM 16013</strain>
    </source>
</reference>
<dbReference type="SUPFAM" id="SSF53474">
    <property type="entry name" value="alpha/beta-Hydrolases"/>
    <property type="match status" value="1"/>
</dbReference>
<evidence type="ECO:0000313" key="2">
    <source>
        <dbReference type="Proteomes" id="UP001499854"/>
    </source>
</evidence>
<dbReference type="Gene3D" id="3.40.50.1820">
    <property type="entry name" value="alpha/beta hydrolase"/>
    <property type="match status" value="1"/>
</dbReference>
<sequence length="329" mass="35753">MAPRIVFVHGIGGLRDPSRDLAAWTEALALGCRDAGHSRFARQLREGATGAVFAYYGDLFYKSQAQGDGFLDLDDEEAELLATFLAGILDEQLSTDDPDTDRPALDAETVRLLKRARSQLSPAGQTQGSGQILRHTANAITTLLSIRPLRKGGQWTLSKTMIGHLSQVARYLARKETDTAGRPLDQRIRARVADALKADSAIVVAHSLGSVVAWEALHEADTPVPLFVTLGSPLATRTAVWPRLYPQPPSTPECVGRWLNFWDRDDLVVARPRLEKDIVPNSAGVGPRSQRVDSDGLWVHSAVKYLRQARVAGRIAEAVQTPAGVDDAG</sequence>
<evidence type="ECO:0008006" key="3">
    <source>
        <dbReference type="Google" id="ProtNLM"/>
    </source>
</evidence>
<comment type="caution">
    <text evidence="1">The sequence shown here is derived from an EMBL/GenBank/DDBJ whole genome shotgun (WGS) entry which is preliminary data.</text>
</comment>
<dbReference type="EMBL" id="BAAAQM010000087">
    <property type="protein sequence ID" value="GAA2005680.1"/>
    <property type="molecule type" value="Genomic_DNA"/>
</dbReference>
<dbReference type="InterPro" id="IPR029058">
    <property type="entry name" value="AB_hydrolase_fold"/>
</dbReference>
<protein>
    <recommendedName>
        <fullName evidence="3">Alpha/beta hydrolase</fullName>
    </recommendedName>
</protein>
<organism evidence="1 2">
    <name type="scientific">Catenulispora subtropica</name>
    <dbReference type="NCBI Taxonomy" id="450798"/>
    <lineage>
        <taxon>Bacteria</taxon>
        <taxon>Bacillati</taxon>
        <taxon>Actinomycetota</taxon>
        <taxon>Actinomycetes</taxon>
        <taxon>Catenulisporales</taxon>
        <taxon>Catenulisporaceae</taxon>
        <taxon>Catenulispora</taxon>
    </lineage>
</organism>
<name>A0ABP5EU90_9ACTN</name>
<accession>A0ABP5EU90</accession>
<gene>
    <name evidence="1" type="ORF">GCM10009838_84910</name>
</gene>
<proteinExistence type="predicted"/>
<evidence type="ECO:0000313" key="1">
    <source>
        <dbReference type="EMBL" id="GAA2005680.1"/>
    </source>
</evidence>
<keyword evidence="2" id="KW-1185">Reference proteome</keyword>